<feature type="transmembrane region" description="Helical" evidence="5">
    <location>
        <begin position="5"/>
        <end position="25"/>
    </location>
</feature>
<gene>
    <name evidence="6" type="ORF">BST92_13750</name>
</gene>
<evidence type="ECO:0000313" key="7">
    <source>
        <dbReference type="Proteomes" id="UP000239747"/>
    </source>
</evidence>
<feature type="transmembrane region" description="Helical" evidence="5">
    <location>
        <begin position="78"/>
        <end position="96"/>
    </location>
</feature>
<accession>A0A2S7UE80</accession>
<comment type="caution">
    <text evidence="6">The sequence shown here is derived from an EMBL/GenBank/DDBJ whole genome shotgun (WGS) entry which is preliminary data.</text>
</comment>
<dbReference type="GO" id="GO:0016020">
    <property type="term" value="C:membrane"/>
    <property type="evidence" value="ECO:0007669"/>
    <property type="project" value="UniProtKB-SubCell"/>
</dbReference>
<sequence>MKNKYLTYLLMRLIIGISMLGHGLVRIPKIEAFSNGMAAKFSESIIPAFMVEPFGYFLTIAEFLLGFLIIIGLFTRQALTGSIITMCLLVLGSTMIENWTVINSQLIHAAVFAFLLWNIDYNNNSVDHIIKSKN</sequence>
<dbReference type="InterPro" id="IPR032808">
    <property type="entry name" value="DoxX"/>
</dbReference>
<dbReference type="Pfam" id="PF07681">
    <property type="entry name" value="DoxX"/>
    <property type="match status" value="1"/>
</dbReference>
<feature type="transmembrane region" description="Helical" evidence="5">
    <location>
        <begin position="102"/>
        <end position="119"/>
    </location>
</feature>
<reference evidence="6 7" key="1">
    <citation type="submission" date="2017-01" db="EMBL/GenBank/DDBJ databases">
        <title>Trade-off between light-utilization and light-protection in marine flavobacteria.</title>
        <authorList>
            <person name="Kumagai Y."/>
            <person name="Yoshizawa S."/>
            <person name="Kogure K."/>
            <person name="Iwasaki W."/>
        </authorList>
    </citation>
    <scope>NUCLEOTIDE SEQUENCE [LARGE SCALE GENOMIC DNA]</scope>
    <source>
        <strain evidence="6 7">KCTC 32109</strain>
    </source>
</reference>
<dbReference type="Proteomes" id="UP000239747">
    <property type="component" value="Unassembled WGS sequence"/>
</dbReference>
<keyword evidence="7" id="KW-1185">Reference proteome</keyword>
<feature type="transmembrane region" description="Helical" evidence="5">
    <location>
        <begin position="45"/>
        <end position="71"/>
    </location>
</feature>
<evidence type="ECO:0000256" key="4">
    <source>
        <dbReference type="ARBA" id="ARBA00023136"/>
    </source>
</evidence>
<evidence type="ECO:0000256" key="2">
    <source>
        <dbReference type="ARBA" id="ARBA00022692"/>
    </source>
</evidence>
<comment type="subcellular location">
    <subcellularLocation>
        <location evidence="1">Membrane</location>
        <topology evidence="1">Multi-pass membrane protein</topology>
    </subcellularLocation>
</comment>
<evidence type="ECO:0000313" key="6">
    <source>
        <dbReference type="EMBL" id="PQJ32920.1"/>
    </source>
</evidence>
<name>A0A2S7UE80_9FLAO</name>
<keyword evidence="4 5" id="KW-0472">Membrane</keyword>
<dbReference type="RefSeq" id="WP_105071982.1">
    <property type="nucleotide sequence ID" value="NZ_MTPW01000001.1"/>
</dbReference>
<protein>
    <submittedName>
        <fullName evidence="6">DoxX family protein</fullName>
    </submittedName>
</protein>
<evidence type="ECO:0000256" key="3">
    <source>
        <dbReference type="ARBA" id="ARBA00022989"/>
    </source>
</evidence>
<keyword evidence="3 5" id="KW-1133">Transmembrane helix</keyword>
<organism evidence="6 7">
    <name type="scientific">Nonlabens arenilitoris</name>
    <dbReference type="NCBI Taxonomy" id="1217969"/>
    <lineage>
        <taxon>Bacteria</taxon>
        <taxon>Pseudomonadati</taxon>
        <taxon>Bacteroidota</taxon>
        <taxon>Flavobacteriia</taxon>
        <taxon>Flavobacteriales</taxon>
        <taxon>Flavobacteriaceae</taxon>
        <taxon>Nonlabens</taxon>
    </lineage>
</organism>
<proteinExistence type="predicted"/>
<evidence type="ECO:0000256" key="1">
    <source>
        <dbReference type="ARBA" id="ARBA00004141"/>
    </source>
</evidence>
<evidence type="ECO:0000256" key="5">
    <source>
        <dbReference type="SAM" id="Phobius"/>
    </source>
</evidence>
<dbReference type="OrthoDB" id="4732370at2"/>
<dbReference type="AlphaFoldDB" id="A0A2S7UE80"/>
<keyword evidence="2 5" id="KW-0812">Transmembrane</keyword>
<dbReference type="EMBL" id="MTPW01000001">
    <property type="protein sequence ID" value="PQJ32920.1"/>
    <property type="molecule type" value="Genomic_DNA"/>
</dbReference>